<dbReference type="PROSITE" id="PS00211">
    <property type="entry name" value="ABC_TRANSPORTER_1"/>
    <property type="match status" value="1"/>
</dbReference>
<dbReference type="PANTHER" id="PTHR42939:SF3">
    <property type="entry name" value="ABC TRANSPORTER ATP-BINDING COMPONENT"/>
    <property type="match status" value="1"/>
</dbReference>
<evidence type="ECO:0000256" key="2">
    <source>
        <dbReference type="ARBA" id="ARBA00022741"/>
    </source>
</evidence>
<dbReference type="GO" id="GO:0016887">
    <property type="term" value="F:ATP hydrolysis activity"/>
    <property type="evidence" value="ECO:0007669"/>
    <property type="project" value="InterPro"/>
</dbReference>
<organism evidence="5 6">
    <name type="scientific">Calidifontibacillus erzurumensis</name>
    <dbReference type="NCBI Taxonomy" id="2741433"/>
    <lineage>
        <taxon>Bacteria</taxon>
        <taxon>Bacillati</taxon>
        <taxon>Bacillota</taxon>
        <taxon>Bacilli</taxon>
        <taxon>Bacillales</taxon>
        <taxon>Bacillaceae</taxon>
        <taxon>Calidifontibacillus/Schinkia group</taxon>
        <taxon>Calidifontibacillus</taxon>
    </lineage>
</organism>
<keyword evidence="1" id="KW-0813">Transport</keyword>
<evidence type="ECO:0000256" key="1">
    <source>
        <dbReference type="ARBA" id="ARBA00022448"/>
    </source>
</evidence>
<keyword evidence="3 5" id="KW-0067">ATP-binding</keyword>
<dbReference type="AlphaFoldDB" id="A0A8J8KAH3"/>
<evidence type="ECO:0000256" key="3">
    <source>
        <dbReference type="ARBA" id="ARBA00022840"/>
    </source>
</evidence>
<dbReference type="PANTHER" id="PTHR42939">
    <property type="entry name" value="ABC TRANSPORTER ATP-BINDING PROTEIN ALBC-RELATED"/>
    <property type="match status" value="1"/>
</dbReference>
<dbReference type="CDD" id="cd03230">
    <property type="entry name" value="ABC_DR_subfamily_A"/>
    <property type="match status" value="1"/>
</dbReference>
<reference evidence="5" key="1">
    <citation type="submission" date="2020-06" db="EMBL/GenBank/DDBJ databases">
        <title>A novel thermopfilic bacterium from Erzurum, Turkey.</title>
        <authorList>
            <person name="Adiguzel A."/>
            <person name="Ay H."/>
            <person name="Baltaci M.O."/>
        </authorList>
    </citation>
    <scope>NUCLEOTIDE SEQUENCE</scope>
    <source>
        <strain evidence="5">P2</strain>
    </source>
</reference>
<keyword evidence="2" id="KW-0547">Nucleotide-binding</keyword>
<evidence type="ECO:0000313" key="5">
    <source>
        <dbReference type="EMBL" id="NSL50814.1"/>
    </source>
</evidence>
<comment type="caution">
    <text evidence="5">The sequence shown here is derived from an EMBL/GenBank/DDBJ whole genome shotgun (WGS) entry which is preliminary data.</text>
</comment>
<gene>
    <name evidence="5" type="ORF">HR057_03425</name>
</gene>
<dbReference type="Gene3D" id="3.40.50.300">
    <property type="entry name" value="P-loop containing nucleotide triphosphate hydrolases"/>
    <property type="match status" value="1"/>
</dbReference>
<dbReference type="NCBIfam" id="NF047565">
    <property type="entry name" value="PSM_export_PmtA"/>
    <property type="match status" value="1"/>
</dbReference>
<name>A0A8J8KAH3_9BACI</name>
<dbReference type="EMBL" id="JABTTE010000003">
    <property type="protein sequence ID" value="NSL50814.1"/>
    <property type="molecule type" value="Genomic_DNA"/>
</dbReference>
<dbReference type="SMART" id="SM00382">
    <property type="entry name" value="AAA"/>
    <property type="match status" value="1"/>
</dbReference>
<evidence type="ECO:0000259" key="4">
    <source>
        <dbReference type="PROSITE" id="PS50893"/>
    </source>
</evidence>
<dbReference type="InterPro" id="IPR017871">
    <property type="entry name" value="ABC_transporter-like_CS"/>
</dbReference>
<sequence>MSNILEIRNVSKKYKDFELKNINFSLERGYIMGFIGPNGAGKTSIIKLIMNLIKKDSGTIQVFGLDHVKDEIAIKEKIGFVYDENYFYEELTIQEMKNIIKRFYLHWDEEVFQKFAKEFDLPLKKKIKNLSKGMKMKFSLAVALSHHAELLIMDEPTSGLDPLVRRELLEILQSLMLDENKSIFFSTHITSDLDKIADFITLINNGEIVFSKTKDELTEEYCIVKGTKDKLSAHLEEQLIGLKVNELGFEALSMNKNKIKKMFGDSVLIEKPTIEDILVFSIRRGDQFVSSY</sequence>
<dbReference type="InterPro" id="IPR003593">
    <property type="entry name" value="AAA+_ATPase"/>
</dbReference>
<dbReference type="InterPro" id="IPR051782">
    <property type="entry name" value="ABC_Transporter_VariousFunc"/>
</dbReference>
<protein>
    <submittedName>
        <fullName evidence="5">ABC transporter ATP-binding protein</fullName>
    </submittedName>
</protein>
<keyword evidence="6" id="KW-1185">Reference proteome</keyword>
<dbReference type="SUPFAM" id="SSF52540">
    <property type="entry name" value="P-loop containing nucleoside triphosphate hydrolases"/>
    <property type="match status" value="1"/>
</dbReference>
<dbReference type="RefSeq" id="WP_173730022.1">
    <property type="nucleotide sequence ID" value="NZ_JABTTE010000003.1"/>
</dbReference>
<dbReference type="InterPro" id="IPR003439">
    <property type="entry name" value="ABC_transporter-like_ATP-bd"/>
</dbReference>
<evidence type="ECO:0000313" key="6">
    <source>
        <dbReference type="Proteomes" id="UP000625804"/>
    </source>
</evidence>
<dbReference type="GO" id="GO:0005524">
    <property type="term" value="F:ATP binding"/>
    <property type="evidence" value="ECO:0007669"/>
    <property type="project" value="UniProtKB-KW"/>
</dbReference>
<dbReference type="Proteomes" id="UP000625804">
    <property type="component" value="Unassembled WGS sequence"/>
</dbReference>
<dbReference type="InterPro" id="IPR027417">
    <property type="entry name" value="P-loop_NTPase"/>
</dbReference>
<accession>A0A8J8KAH3</accession>
<proteinExistence type="predicted"/>
<dbReference type="Pfam" id="PF00005">
    <property type="entry name" value="ABC_tran"/>
    <property type="match status" value="1"/>
</dbReference>
<feature type="domain" description="ABC transporter" evidence="4">
    <location>
        <begin position="5"/>
        <end position="230"/>
    </location>
</feature>
<dbReference type="PROSITE" id="PS50893">
    <property type="entry name" value="ABC_TRANSPORTER_2"/>
    <property type="match status" value="1"/>
</dbReference>